<sequence length="65" mass="7180">MHISSHPFSREPDIILLHKHGEILTDAIHSVAQYPIMETVFKVHPGAANTFVHIMEVHGDASVLG</sequence>
<proteinExistence type="predicted"/>
<organism evidence="1">
    <name type="scientific">Rhizophora mucronata</name>
    <name type="common">Asiatic mangrove</name>
    <dbReference type="NCBI Taxonomy" id="61149"/>
    <lineage>
        <taxon>Eukaryota</taxon>
        <taxon>Viridiplantae</taxon>
        <taxon>Streptophyta</taxon>
        <taxon>Embryophyta</taxon>
        <taxon>Tracheophyta</taxon>
        <taxon>Spermatophyta</taxon>
        <taxon>Magnoliopsida</taxon>
        <taxon>eudicotyledons</taxon>
        <taxon>Gunneridae</taxon>
        <taxon>Pentapetalae</taxon>
        <taxon>rosids</taxon>
        <taxon>fabids</taxon>
        <taxon>Malpighiales</taxon>
        <taxon>Rhizophoraceae</taxon>
        <taxon>Rhizophora</taxon>
    </lineage>
</organism>
<dbReference type="AlphaFoldDB" id="A0A2P2R0C4"/>
<dbReference type="EMBL" id="GGEC01092189">
    <property type="protein sequence ID" value="MBX72673.1"/>
    <property type="molecule type" value="Transcribed_RNA"/>
</dbReference>
<protein>
    <submittedName>
        <fullName evidence="1">Uncharacterized protein</fullName>
    </submittedName>
</protein>
<accession>A0A2P2R0C4</accession>
<evidence type="ECO:0000313" key="1">
    <source>
        <dbReference type="EMBL" id="MBX72673.1"/>
    </source>
</evidence>
<reference evidence="1" key="1">
    <citation type="submission" date="2018-02" db="EMBL/GenBank/DDBJ databases">
        <title>Rhizophora mucronata_Transcriptome.</title>
        <authorList>
            <person name="Meera S.P."/>
            <person name="Sreeshan A."/>
            <person name="Augustine A."/>
        </authorList>
    </citation>
    <scope>NUCLEOTIDE SEQUENCE</scope>
    <source>
        <tissue evidence="1">Leaf</tissue>
    </source>
</reference>
<name>A0A2P2R0C4_RHIMU</name>